<evidence type="ECO:0000313" key="11">
    <source>
        <dbReference type="EMBL" id="KAK7884821.1"/>
    </source>
</evidence>
<dbReference type="PANTHER" id="PTHR12186:SF4">
    <property type="entry name" value="SUPPRESSOR OF IKBKE 1"/>
    <property type="match status" value="1"/>
</dbReference>
<evidence type="ECO:0000256" key="4">
    <source>
        <dbReference type="ARBA" id="ARBA00022692"/>
    </source>
</evidence>
<evidence type="ECO:0000256" key="6">
    <source>
        <dbReference type="ARBA" id="ARBA00022989"/>
    </source>
</evidence>
<comment type="caution">
    <text evidence="11">The sequence shown here is derived from an EMBL/GenBank/DDBJ whole genome shotgun (WGS) entry which is preliminary data.</text>
</comment>
<gene>
    <name evidence="11" type="ORF">WMY93_027944</name>
</gene>
<accession>A0AAW0MW48</accession>
<dbReference type="PANTHER" id="PTHR12186">
    <property type="entry name" value="SIKE FAMILY MEMBER"/>
    <property type="match status" value="1"/>
</dbReference>
<keyword evidence="8 10" id="KW-0496">Mitochondrion</keyword>
<evidence type="ECO:0000256" key="5">
    <source>
        <dbReference type="ARBA" id="ARBA00022792"/>
    </source>
</evidence>
<dbReference type="GO" id="GO:0061617">
    <property type="term" value="C:MICOS complex"/>
    <property type="evidence" value="ECO:0007669"/>
    <property type="project" value="UniProtKB-UniRule"/>
</dbReference>
<dbReference type="InterPro" id="IPR007512">
    <property type="entry name" value="Mic10"/>
</dbReference>
<dbReference type="InterPro" id="IPR008555">
    <property type="entry name" value="SIKE"/>
</dbReference>
<sequence length="230" mass="26284">MACTLEKVLGDARTLLERLKEHDTAAESLIEQSGALNHTVQSMREVGNAPSEKRMEDPSVIQELSKYKPHALLTQENTQIKELQQENKELWLSLEEHQHKTVLTMHEDYAKEVQGQVERICEMGQVMRKAVQVDDQHYCSIRERLAQLEIENKELRDLLTIRKKWDRCLADAAVKLGTGIGVGIVFSVLFFKRHTWPISLGSGVGLGMAYANCQNDLRSHYMLRKSEKEA</sequence>
<keyword evidence="7" id="KW-0175">Coiled coil</keyword>
<keyword evidence="4" id="KW-0812">Transmembrane</keyword>
<keyword evidence="6" id="KW-1133">Transmembrane helix</keyword>
<reference evidence="12" key="1">
    <citation type="submission" date="2024-04" db="EMBL/GenBank/DDBJ databases">
        <title>Salinicola lusitanus LLJ914,a marine bacterium isolated from the Okinawa Trough.</title>
        <authorList>
            <person name="Li J."/>
        </authorList>
    </citation>
    <scope>NUCLEOTIDE SEQUENCE [LARGE SCALE GENOMIC DNA]</scope>
</reference>
<comment type="similarity">
    <text evidence="3 10">Belongs to the MICOS complex subunit Mic10 family.</text>
</comment>
<organism evidence="11 12">
    <name type="scientific">Mugilogobius chulae</name>
    <name type="common">yellowstripe goby</name>
    <dbReference type="NCBI Taxonomy" id="88201"/>
    <lineage>
        <taxon>Eukaryota</taxon>
        <taxon>Metazoa</taxon>
        <taxon>Chordata</taxon>
        <taxon>Craniata</taxon>
        <taxon>Vertebrata</taxon>
        <taxon>Euteleostomi</taxon>
        <taxon>Actinopterygii</taxon>
        <taxon>Neopterygii</taxon>
        <taxon>Teleostei</taxon>
        <taxon>Neoteleostei</taxon>
        <taxon>Acanthomorphata</taxon>
        <taxon>Gobiaria</taxon>
        <taxon>Gobiiformes</taxon>
        <taxon>Gobioidei</taxon>
        <taxon>Gobiidae</taxon>
        <taxon>Gobionellinae</taxon>
        <taxon>Mugilogobius</taxon>
    </lineage>
</organism>
<proteinExistence type="inferred from homology"/>
<comment type="subunit">
    <text evidence="10">Component of the mitochondrial contact site and cristae organizing system (MICOS) complex.</text>
</comment>
<comment type="subcellular location">
    <subcellularLocation>
        <location evidence="10">Mitochondrion inner membrane</location>
        <topology evidence="10">Single-pass membrane protein</topology>
    </subcellularLocation>
</comment>
<name>A0AAW0MW48_9GOBI</name>
<evidence type="ECO:0000256" key="1">
    <source>
        <dbReference type="ARBA" id="ARBA00002689"/>
    </source>
</evidence>
<evidence type="ECO:0000256" key="3">
    <source>
        <dbReference type="ARBA" id="ARBA00006792"/>
    </source>
</evidence>
<dbReference type="Pfam" id="PF05769">
    <property type="entry name" value="SIKE"/>
    <property type="match status" value="1"/>
</dbReference>
<evidence type="ECO:0000313" key="12">
    <source>
        <dbReference type="Proteomes" id="UP001460270"/>
    </source>
</evidence>
<evidence type="ECO:0000256" key="10">
    <source>
        <dbReference type="RuleBase" id="RU363011"/>
    </source>
</evidence>
<evidence type="ECO:0000256" key="9">
    <source>
        <dbReference type="ARBA" id="ARBA00023136"/>
    </source>
</evidence>
<evidence type="ECO:0000256" key="8">
    <source>
        <dbReference type="ARBA" id="ARBA00023128"/>
    </source>
</evidence>
<dbReference type="AlphaFoldDB" id="A0AAW0MW48"/>
<comment type="function">
    <text evidence="1 10">Component of the MICOS complex, a large protein complex of the mitochondrial inner membrane that plays crucial roles in the maintenance of crista junctions, inner membrane architecture, and formation of contact sites to the outer membrane.</text>
</comment>
<keyword evidence="5 10" id="KW-0999">Mitochondrion inner membrane</keyword>
<keyword evidence="9" id="KW-0472">Membrane</keyword>
<evidence type="ECO:0000256" key="7">
    <source>
        <dbReference type="ARBA" id="ARBA00023054"/>
    </source>
</evidence>
<dbReference type="EMBL" id="JBBPFD010000020">
    <property type="protein sequence ID" value="KAK7884821.1"/>
    <property type="molecule type" value="Genomic_DNA"/>
</dbReference>
<evidence type="ECO:0000256" key="2">
    <source>
        <dbReference type="ARBA" id="ARBA00005537"/>
    </source>
</evidence>
<dbReference type="Pfam" id="PF04418">
    <property type="entry name" value="DUF543"/>
    <property type="match status" value="1"/>
</dbReference>
<keyword evidence="12" id="KW-1185">Reference proteome</keyword>
<protein>
    <recommendedName>
        <fullName evidence="10">MICOS complex subunit MIC10</fullName>
    </recommendedName>
</protein>
<comment type="similarity">
    <text evidence="2">Belongs to the SIKE family.</text>
</comment>
<dbReference type="Proteomes" id="UP001460270">
    <property type="component" value="Unassembled WGS sequence"/>
</dbReference>